<dbReference type="InterPro" id="IPR047987">
    <property type="entry name" value="Gp19-like_virus"/>
</dbReference>
<dbReference type="EMBL" id="LR796356">
    <property type="protein sequence ID" value="CAB4139599.1"/>
    <property type="molecule type" value="Genomic_DNA"/>
</dbReference>
<keyword evidence="1" id="KW-0378">Hydrolase</keyword>
<keyword evidence="1" id="KW-0255">Endonuclease</keyword>
<keyword evidence="1" id="KW-0540">Nuclease</keyword>
<name>A0A6J5M6Y2_9CAUD</name>
<reference evidence="4" key="1">
    <citation type="submission" date="2020-04" db="EMBL/GenBank/DDBJ databases">
        <authorList>
            <person name="Chiriac C."/>
            <person name="Salcher M."/>
            <person name="Ghai R."/>
            <person name="Kavagutti S V."/>
        </authorList>
    </citation>
    <scope>NUCLEOTIDE SEQUENCE</scope>
</reference>
<evidence type="ECO:0000313" key="4">
    <source>
        <dbReference type="EMBL" id="CAB4139599.1"/>
    </source>
</evidence>
<dbReference type="InterPro" id="IPR054762">
    <property type="entry name" value="Gp19_RNaseH-like"/>
</dbReference>
<protein>
    <recommendedName>
        <fullName evidence="1">Terminase, large subunit</fullName>
    </recommendedName>
    <alternativeName>
        <fullName evidence="1">DNA-packaging protein</fullName>
    </alternativeName>
    <domain>
        <recommendedName>
            <fullName evidence="1">ATPase</fullName>
            <ecNumber evidence="1">3.6.4.-</ecNumber>
        </recommendedName>
    </domain>
    <domain>
        <recommendedName>
            <fullName evidence="1">Endonuclease</fullName>
            <ecNumber evidence="1">3.1.21.-</ecNumber>
        </recommendedName>
    </domain>
</protein>
<gene>
    <name evidence="4" type="ORF">UFOVP347_42</name>
</gene>
<comment type="function">
    <text evidence="1">The terminase large subunit acts as an ATP driven molecular motor necessary for viral DNA translocation into empty capsids and as an endonuclease that cuts the viral genome at a unique and precise dsDNA sequence to initiate and to end a packaging reaction. The terminase lies at a unique vertex of the procapsid and is composed of two subunits, a small terminase subunit involved in viral DNA recognition (packaging sequence), and a large terminase subunit possessing endonucleolytic and ATPase activities. Both terminase subunits heterooligomerize and are docked on the portal protein to form the packaging machine. The terminase large subunit exhibits endonuclease activity and cleaves the viral genome concatemer. Once the DNA is packaged, the terminase detaches from the portal and gets replaced by the tail to finish maturation of the virion.</text>
</comment>
<comment type="similarity">
    <text evidence="1">Belongs to the Teseptimavirus large terminase family.</text>
</comment>
<comment type="subunit">
    <text evidence="1">Homopentamer. Interacts with the terminase small subunit; the active complex is probably heterooligomeric. Interacts with the portal protein.</text>
</comment>
<keyword evidence="1" id="KW-0231">Viral genome packaging</keyword>
<feature type="short sequence motif" description="Walker A motif" evidence="1">
    <location>
        <begin position="56"/>
        <end position="63"/>
    </location>
</feature>
<accession>A0A6J5M6Y2</accession>
<evidence type="ECO:0000256" key="1">
    <source>
        <dbReference type="HAMAP-Rule" id="MF_04147"/>
    </source>
</evidence>
<comment type="cofactor">
    <cofactor evidence="1">
        <name>Mg(2+)</name>
        <dbReference type="ChEBI" id="CHEBI:18420"/>
    </cofactor>
</comment>
<sequence length="570" mass="63308">MVPTPGVSVTADPIKADFRNHLFLVWKHLGLPPPTPVQYDIAHYLQHGPRRKMVMAFRGVGKSWVYAAFVTWRLYCDPDCKLMVVSASKPLADSFSTFVKRLINEIPHLQHLSPREGQRDSNIAFDVGPAAASKDPSVKSVGITGQITGSRADEIIADDVESLNNSATHMQREKLAALIKEFDAVLKPGGTITYLGTPQTEQSIYKQLPERGYTIRVWTARVPGKTDTYSGQLAPFIDRMIASGSPAGTPVDPKRFSDLDLIEREASYGRSGFAMQFMLDTSLSDGDRHPLRVSDLIVTSLDSKMAPGRLVWCNDPDRAFTDLPNVALPGDRFFRPLWVADKDTAEYEGAVMWVDPSGRGKDETGWAVVKQLNGTLFLTAAGGFRGGYEPATLKAISEVAKAHQVKLLAVESNFGDGMFTQLLKPVLKEVYQVAVEEFRSKGQKEARIIETLEPLMNQHRLVVDAGVIRADYEGTKDDPRYSLVYQMTRLTKDRGSLPHDDRIEAVAGACQYWVETMARSQDKAHEDTKKAQLKAKLDDFMASYRRSAIQTVPVPPKRSWGGQRKAPQAR</sequence>
<dbReference type="Gene3D" id="3.40.50.300">
    <property type="entry name" value="P-loop containing nucleotide triphosphate hydrolases"/>
    <property type="match status" value="1"/>
</dbReference>
<dbReference type="NCBIfam" id="NF033889">
    <property type="entry name" value="termin_lrg_T7"/>
    <property type="match status" value="1"/>
</dbReference>
<feature type="region of interest" description="Disordered" evidence="2">
    <location>
        <begin position="548"/>
        <end position="570"/>
    </location>
</feature>
<dbReference type="HAMAP" id="MF_04147">
    <property type="entry name" value="TERL_T7"/>
    <property type="match status" value="1"/>
</dbReference>
<dbReference type="InterPro" id="IPR044271">
    <property type="entry name" value="Terminase_large_su_gp19"/>
</dbReference>
<comment type="caution">
    <text evidence="1">Lacks conserved residue(s) required for the propagation of feature annotation.</text>
</comment>
<feature type="domain" description="Terminase large subunit ribonuclease H-like" evidence="3">
    <location>
        <begin position="354"/>
        <end position="461"/>
    </location>
</feature>
<evidence type="ECO:0000259" key="3">
    <source>
        <dbReference type="Pfam" id="PF22530"/>
    </source>
</evidence>
<dbReference type="GO" id="GO:0005524">
    <property type="term" value="F:ATP binding"/>
    <property type="evidence" value="ECO:0007669"/>
    <property type="project" value="UniProtKB-KW"/>
</dbReference>
<dbReference type="GO" id="GO:0046872">
    <property type="term" value="F:metal ion binding"/>
    <property type="evidence" value="ECO:0007669"/>
    <property type="project" value="UniProtKB-UniRule"/>
</dbReference>
<keyword evidence="1" id="KW-1188">Viral release from host cell</keyword>
<keyword evidence="1" id="KW-0067">ATP-binding</keyword>
<comment type="domain">
    <text evidence="1">The ATPase region is in the N-terminus, whereas the nuclease region is in the central part. The C-terminus is involved in prohead binding.</text>
</comment>
<dbReference type="Pfam" id="PF22530">
    <property type="entry name" value="Terminase-T7_RNaseH-like"/>
    <property type="match status" value="1"/>
</dbReference>
<dbReference type="GO" id="GO:0098009">
    <property type="term" value="C:viral terminase, large subunit"/>
    <property type="evidence" value="ECO:0007669"/>
    <property type="project" value="UniProtKB-UniRule"/>
</dbReference>
<keyword evidence="1" id="KW-0547">Nucleotide-binding</keyword>
<organism evidence="4">
    <name type="scientific">uncultured Caudovirales phage</name>
    <dbReference type="NCBI Taxonomy" id="2100421"/>
    <lineage>
        <taxon>Viruses</taxon>
        <taxon>Duplodnaviria</taxon>
        <taxon>Heunggongvirae</taxon>
        <taxon>Uroviricota</taxon>
        <taxon>Caudoviricetes</taxon>
        <taxon>Peduoviridae</taxon>
        <taxon>Maltschvirus</taxon>
        <taxon>Maltschvirus maltsch</taxon>
    </lineage>
</organism>
<evidence type="ECO:0000256" key="2">
    <source>
        <dbReference type="SAM" id="MobiDB-lite"/>
    </source>
</evidence>
<dbReference type="GO" id="GO:0004519">
    <property type="term" value="F:endonuclease activity"/>
    <property type="evidence" value="ECO:0007669"/>
    <property type="project" value="UniProtKB-UniRule"/>
</dbReference>
<dbReference type="SUPFAM" id="SSF52540">
    <property type="entry name" value="P-loop containing nucleoside triphosphate hydrolases"/>
    <property type="match status" value="1"/>
</dbReference>
<dbReference type="EC" id="3.6.4.-" evidence="1"/>
<proteinExistence type="inferred from homology"/>
<dbReference type="InterPro" id="IPR027417">
    <property type="entry name" value="P-loop_NTPase"/>
</dbReference>
<dbReference type="GO" id="GO:0051276">
    <property type="term" value="P:chromosome organization"/>
    <property type="evidence" value="ECO:0007669"/>
    <property type="project" value="UniProtKB-UniRule"/>
</dbReference>
<dbReference type="GO" id="GO:0019073">
    <property type="term" value="P:viral DNA genome packaging"/>
    <property type="evidence" value="ECO:0007669"/>
    <property type="project" value="UniProtKB-UniRule"/>
</dbReference>
<dbReference type="GO" id="GO:0016887">
    <property type="term" value="F:ATP hydrolysis activity"/>
    <property type="evidence" value="ECO:0007669"/>
    <property type="project" value="InterPro"/>
</dbReference>
<dbReference type="EC" id="3.1.21.-" evidence="1"/>